<keyword evidence="2" id="KW-0812">Transmembrane</keyword>
<reference evidence="4" key="1">
    <citation type="submission" date="2019-03" db="EMBL/GenBank/DDBJ databases">
        <title>Long read genome sequence of the mycoparasitic Pythium oligandrum ATCC 38472 isolated from sugarbeet rhizosphere.</title>
        <authorList>
            <person name="Gaulin E."/>
        </authorList>
    </citation>
    <scope>NUCLEOTIDE SEQUENCE</scope>
    <source>
        <strain evidence="4">ATCC 38472_TT</strain>
    </source>
</reference>
<evidence type="ECO:0000313" key="4">
    <source>
        <dbReference type="EMBL" id="TMW66026.1"/>
    </source>
</evidence>
<dbReference type="InterPro" id="IPR010308">
    <property type="entry name" value="TRP_C"/>
</dbReference>
<accession>A0A8K1CNT8</accession>
<feature type="transmembrane region" description="Helical" evidence="2">
    <location>
        <begin position="391"/>
        <end position="408"/>
    </location>
</feature>
<dbReference type="PANTHER" id="PTHR31145:SF6">
    <property type="entry name" value="INTEGRAL MEMBRANE PROTEIN (AFU_ORTHOLOGUE AFUA_7G01610)"/>
    <property type="match status" value="1"/>
</dbReference>
<feature type="transmembrane region" description="Helical" evidence="2">
    <location>
        <begin position="353"/>
        <end position="371"/>
    </location>
</feature>
<keyword evidence="2" id="KW-1133">Transmembrane helix</keyword>
<sequence>MEHSFSIWKRLERLKPRLVVAMRVLSGALVAVLVSCSATSSTALTVDVGLNLSTIIGELVNPRPAATTLAPVRTPAPPRPTSGSPSPTTTTPAPTTSTPKPTPTSPPEPPATSLPPPDTTSPPPPPPPPAPSPSDTTAPPPPPPPAPSPTTPEPSTPGPPPEPSPGPTPSPPTPTTNPPAPGPTTRPPTPGPRPTTSAPPSDDPSSPPPVRSPTPTPGPGDDPASPPPPEPFPSSTPKRTTTSELESPPPPIAPRAGSSSDTPESAKILSSETLSPETSGVHAQLLQASEAALETAKPYVRDAVDISAAEETNSSGTSGGDDVPRIIGGKNRSGASASEGATASFIHSMLQCMTSVLAAISVTLLLVFNFIAVDERFDWSSFSLAPNTWEFLLYVTYIQHIGSFAHLILVKAPYFFWAVADSLSWTVFLPDHSKKSVIESNRRLDTILLSGIVAFADRIGVKEADLVMRTVLAFTIALGVLLSMFFVIALMSKKKMKVKKLVQEELGIPHHPTFRSADRWRRISLWICGLCVLLWFFALYPLSTMSSYEISMEIRAASVSLGALVVGTLGLVVVCIGGVALFAKLMARKSGLDLMDPSNIAVWGCFYVDIKHERRLYFVVTALLQILTGFTVGAFGSGTTQLVTVATLQVGYVLFTFVWAPYEEGSVAPWFTYGVGILKLVNYGLSFVFIQSSSLSSEGRASTADAFLWINAIVLLVWFFRHMTMLWQVVQCIYYESAYREPGTPDVEVCKSLETCRATNQTFMSTRSTISLMHQRETENYTHNLWVSPAHRYNQA</sequence>
<feature type="transmembrane region" description="Helical" evidence="2">
    <location>
        <begin position="523"/>
        <end position="542"/>
    </location>
</feature>
<comment type="caution">
    <text evidence="4">The sequence shown here is derived from an EMBL/GenBank/DDBJ whole genome shotgun (WGS) entry which is preliminary data.</text>
</comment>
<feature type="region of interest" description="Disordered" evidence="1">
    <location>
        <begin position="68"/>
        <end position="282"/>
    </location>
</feature>
<dbReference type="PRINTS" id="PR01217">
    <property type="entry name" value="PRICHEXTENSN"/>
</dbReference>
<evidence type="ECO:0000256" key="2">
    <source>
        <dbReference type="SAM" id="Phobius"/>
    </source>
</evidence>
<dbReference type="GO" id="GO:0016020">
    <property type="term" value="C:membrane"/>
    <property type="evidence" value="ECO:0007669"/>
    <property type="project" value="TreeGrafter"/>
</dbReference>
<feature type="transmembrane region" description="Helical" evidence="2">
    <location>
        <begin position="562"/>
        <end position="583"/>
    </location>
</feature>
<feature type="transmembrane region" description="Helical" evidence="2">
    <location>
        <begin position="667"/>
        <end position="690"/>
    </location>
</feature>
<feature type="compositionally biased region" description="Pro residues" evidence="1">
    <location>
        <begin position="100"/>
        <end position="193"/>
    </location>
</feature>
<dbReference type="InterPro" id="IPR040241">
    <property type="entry name" value="TRP_Flc/Pkd2-like"/>
</dbReference>
<keyword evidence="2" id="KW-0472">Membrane</keyword>
<proteinExistence type="predicted"/>
<evidence type="ECO:0000313" key="5">
    <source>
        <dbReference type="Proteomes" id="UP000794436"/>
    </source>
</evidence>
<name>A0A8K1CNT8_PYTOL</name>
<organism evidence="4 5">
    <name type="scientific">Pythium oligandrum</name>
    <name type="common">Mycoparasitic fungus</name>
    <dbReference type="NCBI Taxonomy" id="41045"/>
    <lineage>
        <taxon>Eukaryota</taxon>
        <taxon>Sar</taxon>
        <taxon>Stramenopiles</taxon>
        <taxon>Oomycota</taxon>
        <taxon>Peronosporomycetes</taxon>
        <taxon>Pythiales</taxon>
        <taxon>Pythiaceae</taxon>
        <taxon>Pythium</taxon>
    </lineage>
</organism>
<feature type="region of interest" description="Disordered" evidence="1">
    <location>
        <begin position="310"/>
        <end position="332"/>
    </location>
</feature>
<dbReference type="GO" id="GO:0055085">
    <property type="term" value="P:transmembrane transport"/>
    <property type="evidence" value="ECO:0007669"/>
    <property type="project" value="TreeGrafter"/>
</dbReference>
<protein>
    <recommendedName>
        <fullName evidence="3">TRP C-terminal domain-containing protein</fullName>
    </recommendedName>
</protein>
<feature type="transmembrane region" description="Helical" evidence="2">
    <location>
        <begin position="616"/>
        <end position="636"/>
    </location>
</feature>
<feature type="transmembrane region" description="Helical" evidence="2">
    <location>
        <begin position="467"/>
        <end position="491"/>
    </location>
</feature>
<gene>
    <name evidence="4" type="ORF">Poli38472_003791</name>
</gene>
<evidence type="ECO:0000259" key="3">
    <source>
        <dbReference type="Pfam" id="PF06011"/>
    </source>
</evidence>
<feature type="transmembrane region" description="Helical" evidence="2">
    <location>
        <begin position="702"/>
        <end position="720"/>
    </location>
</feature>
<dbReference type="PANTHER" id="PTHR31145">
    <property type="entry name" value="INTEGRAL MEMBRANE PROTEIN (AFU_ORTHOLOGUE AFUA_7G01610)"/>
    <property type="match status" value="1"/>
</dbReference>
<dbReference type="Pfam" id="PF06011">
    <property type="entry name" value="TRP"/>
    <property type="match status" value="1"/>
</dbReference>
<dbReference type="AlphaFoldDB" id="A0A8K1CNT8"/>
<feature type="compositionally biased region" description="Low complexity" evidence="1">
    <location>
        <begin position="81"/>
        <end position="99"/>
    </location>
</feature>
<feature type="transmembrane region" description="Helical" evidence="2">
    <location>
        <begin position="642"/>
        <end position="660"/>
    </location>
</feature>
<feature type="compositionally biased region" description="Pro residues" evidence="1">
    <location>
        <begin position="201"/>
        <end position="234"/>
    </location>
</feature>
<dbReference type="Proteomes" id="UP000794436">
    <property type="component" value="Unassembled WGS sequence"/>
</dbReference>
<evidence type="ECO:0000256" key="1">
    <source>
        <dbReference type="SAM" id="MobiDB-lite"/>
    </source>
</evidence>
<keyword evidence="5" id="KW-1185">Reference proteome</keyword>
<feature type="compositionally biased region" description="Polar residues" evidence="1">
    <location>
        <begin position="257"/>
        <end position="278"/>
    </location>
</feature>
<feature type="domain" description="TRP C-terminal" evidence="3">
    <location>
        <begin position="441"/>
        <end position="718"/>
    </location>
</feature>
<dbReference type="EMBL" id="SPLM01000036">
    <property type="protein sequence ID" value="TMW66026.1"/>
    <property type="molecule type" value="Genomic_DNA"/>
</dbReference>